<comment type="caution">
    <text evidence="1">The sequence shown here is derived from an EMBL/GenBank/DDBJ whole genome shotgun (WGS) entry which is preliminary data.</text>
</comment>
<dbReference type="InterPro" id="IPR001646">
    <property type="entry name" value="5peptide_repeat"/>
</dbReference>
<proteinExistence type="predicted"/>
<protein>
    <submittedName>
        <fullName evidence="1">Pentapeptide repeat-containing protein</fullName>
    </submittedName>
</protein>
<dbReference type="Pfam" id="PF00805">
    <property type="entry name" value="Pentapeptide"/>
    <property type="match status" value="1"/>
</dbReference>
<reference evidence="1 2" key="1">
    <citation type="submission" date="2019-04" db="EMBL/GenBank/DDBJ databases">
        <title>Microbes associate with the intestines of laboratory mice.</title>
        <authorList>
            <person name="Navarre W."/>
            <person name="Wong E."/>
            <person name="Huang K."/>
            <person name="Tropini C."/>
            <person name="Ng K."/>
            <person name="Yu B."/>
        </authorList>
    </citation>
    <scope>NUCLEOTIDE SEQUENCE [LARGE SCALE GENOMIC DNA]</scope>
    <source>
        <strain evidence="1 2">NM50_B9-20</strain>
    </source>
</reference>
<sequence length="273" mass="30912">MNNENDYIKNLKIDCEKCFGLCCVSLYFSKSDGFPHNKDAGKPCINLKSDFKCSVHNSLYTNGLKGCIGYDCFGAGQKISQITFNGEDWKGNSEHSKKMFESFYVMRQLHEMLWYLNEAFNLQKDTTLKEEIKSLIDSTNNLTLLDADSLLQINIDNHRDKVNVFIRKTSDIIRRKSSKSSNSPKSKSYFGKDLRNFDLRGADLRGAFLIAANLKGMNLTGADFIGADLRDADFSGADLSRSIFLTQSQINSAKGDKNTKLPLNITKPRHWIR</sequence>
<gene>
    <name evidence="1" type="ORF">E5347_15090</name>
</gene>
<evidence type="ECO:0000313" key="1">
    <source>
        <dbReference type="EMBL" id="TGY40455.1"/>
    </source>
</evidence>
<dbReference type="SUPFAM" id="SSF141571">
    <property type="entry name" value="Pentapeptide repeat-like"/>
    <property type="match status" value="1"/>
</dbReference>
<keyword evidence="2" id="KW-1185">Reference proteome</keyword>
<name>A0A4S2DFG6_9CLOT</name>
<dbReference type="EMBL" id="SRYR01000013">
    <property type="protein sequence ID" value="TGY40455.1"/>
    <property type="molecule type" value="Genomic_DNA"/>
</dbReference>
<dbReference type="Proteomes" id="UP000306888">
    <property type="component" value="Unassembled WGS sequence"/>
</dbReference>
<dbReference type="PANTHER" id="PTHR14136">
    <property type="entry name" value="BTB_POZ DOMAIN-CONTAINING PROTEIN KCTD9"/>
    <property type="match status" value="1"/>
</dbReference>
<dbReference type="OrthoDB" id="154708at2"/>
<dbReference type="AlphaFoldDB" id="A0A4S2DFG6"/>
<evidence type="ECO:0000313" key="2">
    <source>
        <dbReference type="Proteomes" id="UP000306888"/>
    </source>
</evidence>
<organism evidence="1 2">
    <name type="scientific">Clostridium sartagoforme</name>
    <dbReference type="NCBI Taxonomy" id="84031"/>
    <lineage>
        <taxon>Bacteria</taxon>
        <taxon>Bacillati</taxon>
        <taxon>Bacillota</taxon>
        <taxon>Clostridia</taxon>
        <taxon>Eubacteriales</taxon>
        <taxon>Clostridiaceae</taxon>
        <taxon>Clostridium</taxon>
    </lineage>
</organism>
<accession>A0A4S2DFG6</accession>
<dbReference type="Gene3D" id="2.160.20.80">
    <property type="entry name" value="E3 ubiquitin-protein ligase SopA"/>
    <property type="match status" value="1"/>
</dbReference>
<dbReference type="InterPro" id="IPR051082">
    <property type="entry name" value="Pentapeptide-BTB/POZ_domain"/>
</dbReference>
<dbReference type="RefSeq" id="WP_136008055.1">
    <property type="nucleotide sequence ID" value="NZ_SRYR01000013.1"/>
</dbReference>
<dbReference type="PANTHER" id="PTHR14136:SF17">
    <property type="entry name" value="BTB_POZ DOMAIN-CONTAINING PROTEIN KCTD9"/>
    <property type="match status" value="1"/>
</dbReference>